<proteinExistence type="predicted"/>
<keyword evidence="1" id="KW-0812">Transmembrane</keyword>
<evidence type="ECO:0000313" key="2">
    <source>
        <dbReference type="EMBL" id="AYE61653.1"/>
    </source>
</evidence>
<reference evidence="2 3" key="1">
    <citation type="submission" date="2016-10" db="EMBL/GenBank/DDBJ databases">
        <title>Complete genomic sequencing of Lactobacillus helveticus LH99 and comparative genome analysis.</title>
        <authorList>
            <person name="Li N."/>
            <person name="You C."/>
            <person name="Liu Z."/>
        </authorList>
    </citation>
    <scope>NUCLEOTIDE SEQUENCE [LARGE SCALE GENOMIC DNA]</scope>
    <source>
        <strain evidence="2 3">LH99</strain>
    </source>
</reference>
<protein>
    <submittedName>
        <fullName evidence="2">Putative permease</fullName>
    </submittedName>
</protein>
<accession>A0A386REK6</accession>
<feature type="transmembrane region" description="Helical" evidence="1">
    <location>
        <begin position="12"/>
        <end position="30"/>
    </location>
</feature>
<name>A0A386REK6_LACHE</name>
<dbReference type="RefSeq" id="WP_080680615.1">
    <property type="nucleotide sequence ID" value="NZ_BLYT01000186.1"/>
</dbReference>
<dbReference type="SUPFAM" id="SSF103473">
    <property type="entry name" value="MFS general substrate transporter"/>
    <property type="match status" value="1"/>
</dbReference>
<feature type="transmembrane region" description="Helical" evidence="1">
    <location>
        <begin position="78"/>
        <end position="103"/>
    </location>
</feature>
<keyword evidence="1" id="KW-0472">Membrane</keyword>
<keyword evidence="1" id="KW-1133">Transmembrane helix</keyword>
<evidence type="ECO:0000313" key="3">
    <source>
        <dbReference type="Proteomes" id="UP000267794"/>
    </source>
</evidence>
<dbReference type="InterPro" id="IPR036259">
    <property type="entry name" value="MFS_trans_sf"/>
</dbReference>
<gene>
    <name evidence="2" type="ORF">BC335_1192</name>
</gene>
<dbReference type="EMBL" id="CP017982">
    <property type="protein sequence ID" value="AYE61653.1"/>
    <property type="molecule type" value="Genomic_DNA"/>
</dbReference>
<sequence>MLEKKTYLLSRATMLLSNSLFGMIIIWWLQTQTGKSSLVGLTNAIFSITAALSIFYGPIIDKHSFKRTSQTSLLVQTILLFLLTAVMFWLSHDIVLTILISIISKRY</sequence>
<dbReference type="AlphaFoldDB" id="A0A386REK6"/>
<feature type="transmembrane region" description="Helical" evidence="1">
    <location>
        <begin position="36"/>
        <end position="57"/>
    </location>
</feature>
<organism evidence="2 3">
    <name type="scientific">Lactobacillus helveticus</name>
    <name type="common">Lactobacillus suntoryeus</name>
    <dbReference type="NCBI Taxonomy" id="1587"/>
    <lineage>
        <taxon>Bacteria</taxon>
        <taxon>Bacillati</taxon>
        <taxon>Bacillota</taxon>
        <taxon>Bacilli</taxon>
        <taxon>Lactobacillales</taxon>
        <taxon>Lactobacillaceae</taxon>
        <taxon>Lactobacillus</taxon>
    </lineage>
</organism>
<dbReference type="Proteomes" id="UP000267794">
    <property type="component" value="Chromosome"/>
</dbReference>
<evidence type="ECO:0000256" key="1">
    <source>
        <dbReference type="SAM" id="Phobius"/>
    </source>
</evidence>